<protein>
    <submittedName>
        <fullName evidence="1">Uncharacterized protein</fullName>
    </submittedName>
</protein>
<dbReference type="AlphaFoldDB" id="L0B3K9"/>
<proteinExistence type="predicted"/>
<geneLocation type="plasmid" evidence="1">
    <name>pMRI 5.2</name>
</geneLocation>
<dbReference type="RefSeq" id="WP_015256878.1">
    <property type="nucleotide sequence ID" value="NC_019900.1"/>
</dbReference>
<accession>L0B3K9</accession>
<sequence length="56" mass="6488">MNIIKIIGVLIFLGIGAYFMNGGWAENLGSLYRNYKESHLSLYQFWKTIINGFGWQ</sequence>
<organism evidence="1">
    <name type="scientific">Lactiplantibacillus plantarum</name>
    <name type="common">Lactobacillus plantarum</name>
    <dbReference type="NCBI Taxonomy" id="1590"/>
    <lineage>
        <taxon>Bacteria</taxon>
        <taxon>Bacillati</taxon>
        <taxon>Bacillota</taxon>
        <taxon>Bacilli</taxon>
        <taxon>Lactobacillales</taxon>
        <taxon>Lactobacillaceae</taxon>
        <taxon>Lactiplantibacillus</taxon>
    </lineage>
</organism>
<reference evidence="1" key="2">
    <citation type="journal article" date="2013" name="Plasmid">
        <title>Characterization of pMRI 5.2, a rolling-circle-type plasmid from Lactobacillus plantarum BFE 5092 which harbours two different replication initiation genes.</title>
        <authorList>
            <person name="Cho G.S."/>
            <person name="Huch M."/>
            <person name="Mathara J.M."/>
            <person name="van Belkum M.J."/>
            <person name="Franz C.M."/>
        </authorList>
    </citation>
    <scope>NUCLEOTIDE SEQUENCE</scope>
    <source>
        <strain evidence="1">BFE 5092</strain>
        <plasmid evidence="1">pMRI 5.2</plasmid>
    </source>
</reference>
<evidence type="ECO:0000313" key="1">
    <source>
        <dbReference type="EMBL" id="AFZ81805.1"/>
    </source>
</evidence>
<dbReference type="EMBL" id="KC019311">
    <property type="protein sequence ID" value="AFZ81805.1"/>
    <property type="molecule type" value="Genomic_DNA"/>
</dbReference>
<keyword evidence="1" id="KW-0614">Plasmid</keyword>
<name>L0B3K9_LACPN</name>
<reference evidence="1" key="1">
    <citation type="submission" date="2012-10" db="EMBL/GenBank/DDBJ databases">
        <authorList>
            <person name="Cho G.-S."/>
            <person name="Huch M."/>
            <person name="Mathara J."/>
            <person name="van Belkum M.J."/>
            <person name="Franz C.M.A.P."/>
        </authorList>
    </citation>
    <scope>NUCLEOTIDE SEQUENCE</scope>
    <source>
        <strain evidence="1">BFE 5092</strain>
        <plasmid evidence="1">pMRI 5.2</plasmid>
    </source>
</reference>